<dbReference type="AlphaFoldDB" id="A0A6J4IQA2"/>
<evidence type="ECO:0008006" key="2">
    <source>
        <dbReference type="Google" id="ProtNLM"/>
    </source>
</evidence>
<organism evidence="1">
    <name type="scientific">uncultured Cytophagales bacterium</name>
    <dbReference type="NCBI Taxonomy" id="158755"/>
    <lineage>
        <taxon>Bacteria</taxon>
        <taxon>Pseudomonadati</taxon>
        <taxon>Bacteroidota</taxon>
        <taxon>Sphingobacteriia</taxon>
        <taxon>Sphingobacteriales</taxon>
        <taxon>environmental samples</taxon>
    </lineage>
</organism>
<gene>
    <name evidence="1" type="ORF">AVDCRST_MAG56-2273</name>
</gene>
<dbReference type="NCBIfam" id="TIGR03519">
    <property type="entry name" value="T9SS_PorP_fam"/>
    <property type="match status" value="1"/>
</dbReference>
<dbReference type="Pfam" id="PF11751">
    <property type="entry name" value="PorP_SprF"/>
    <property type="match status" value="1"/>
</dbReference>
<dbReference type="InterPro" id="IPR019861">
    <property type="entry name" value="PorP/SprF_Bacteroidetes"/>
</dbReference>
<sequence>MVCLCSIVTLLSVRAQDPQYSQFYANPLYLSPAFAGSALAPRVGVNYRNQWPALDATFVTYSASFDYYFPRVNSGVGIIINRDQQFAKLNSTDIGAQYAYQLQLGERVALRAGVQLAFATRNVNFTDLNFGDQFTNDGLRSLVTSDPSLLGAGENISYFDFSSGGLLYSDRAWLGVSGHHLNQPSQSFLDRDSRLPIRMTVHAGYKIPLDDETRQGLAMNVLDREKSLSFAGLYKAQGKFDQFDVGTYLTYEPVVFGLWYRGLPIKPTELGLNNNDALIFLAGFKQAGLSLGYSYDLTISNLGTSTGGAHEISLSYEFAPPQPKRRVPRSARKLPCPRF</sequence>
<proteinExistence type="predicted"/>
<evidence type="ECO:0000313" key="1">
    <source>
        <dbReference type="EMBL" id="CAA9257113.1"/>
    </source>
</evidence>
<protein>
    <recommendedName>
        <fullName evidence="2">Type IX secretion system membrane protein PorP/SprF</fullName>
    </recommendedName>
</protein>
<reference evidence="1" key="1">
    <citation type="submission" date="2020-02" db="EMBL/GenBank/DDBJ databases">
        <authorList>
            <person name="Meier V. D."/>
        </authorList>
    </citation>
    <scope>NUCLEOTIDE SEQUENCE</scope>
    <source>
        <strain evidence="1">AVDCRST_MAG56</strain>
    </source>
</reference>
<dbReference type="EMBL" id="CADCTQ010000203">
    <property type="protein sequence ID" value="CAA9257113.1"/>
    <property type="molecule type" value="Genomic_DNA"/>
</dbReference>
<accession>A0A6J4IQA2</accession>
<name>A0A6J4IQA2_9SPHI</name>